<protein>
    <submittedName>
        <fullName evidence="1">Uncharacterized protein</fullName>
    </submittedName>
</protein>
<dbReference type="Proteomes" id="UP000318313">
    <property type="component" value="Chromosome"/>
</dbReference>
<dbReference type="KEGG" id="gfm:Enr17x_41830"/>
<accession>A0A518IGB8</accession>
<name>A0A518IGB8_9PLAN</name>
<keyword evidence="2" id="KW-1185">Reference proteome</keyword>
<evidence type="ECO:0000313" key="2">
    <source>
        <dbReference type="Proteomes" id="UP000318313"/>
    </source>
</evidence>
<dbReference type="EMBL" id="CP037452">
    <property type="protein sequence ID" value="QDV52124.1"/>
    <property type="molecule type" value="Genomic_DNA"/>
</dbReference>
<evidence type="ECO:0000313" key="1">
    <source>
        <dbReference type="EMBL" id="QDV52124.1"/>
    </source>
</evidence>
<sequence>MTTGFFEAFLSETVFLGFSVRYNQGYWINGRAVICSLGCRWAGYVAGDTVLFVEG</sequence>
<dbReference type="AlphaFoldDB" id="A0A518IGB8"/>
<gene>
    <name evidence="1" type="ORF">Enr17x_41830</name>
</gene>
<proteinExistence type="predicted"/>
<reference evidence="1 2" key="1">
    <citation type="submission" date="2019-03" db="EMBL/GenBank/DDBJ databases">
        <title>Deep-cultivation of Planctomycetes and their phenomic and genomic characterization uncovers novel biology.</title>
        <authorList>
            <person name="Wiegand S."/>
            <person name="Jogler M."/>
            <person name="Boedeker C."/>
            <person name="Pinto D."/>
            <person name="Vollmers J."/>
            <person name="Rivas-Marin E."/>
            <person name="Kohn T."/>
            <person name="Peeters S.H."/>
            <person name="Heuer A."/>
            <person name="Rast P."/>
            <person name="Oberbeckmann S."/>
            <person name="Bunk B."/>
            <person name="Jeske O."/>
            <person name="Meyerdierks A."/>
            <person name="Storesund J.E."/>
            <person name="Kallscheuer N."/>
            <person name="Luecker S."/>
            <person name="Lage O.M."/>
            <person name="Pohl T."/>
            <person name="Merkel B.J."/>
            <person name="Hornburger P."/>
            <person name="Mueller R.-W."/>
            <person name="Bruemmer F."/>
            <person name="Labrenz M."/>
            <person name="Spormann A.M."/>
            <person name="Op den Camp H."/>
            <person name="Overmann J."/>
            <person name="Amann R."/>
            <person name="Jetten M.S.M."/>
            <person name="Mascher T."/>
            <person name="Medema M.H."/>
            <person name="Devos D.P."/>
            <person name="Kaster A.-K."/>
            <person name="Ovreas L."/>
            <person name="Rohde M."/>
            <person name="Galperin M.Y."/>
            <person name="Jogler C."/>
        </authorList>
    </citation>
    <scope>NUCLEOTIDE SEQUENCE [LARGE SCALE GENOMIC DNA]</scope>
    <source>
        <strain evidence="1 2">Enr17</strain>
    </source>
</reference>
<organism evidence="1 2">
    <name type="scientific">Gimesia fumaroli</name>
    <dbReference type="NCBI Taxonomy" id="2527976"/>
    <lineage>
        <taxon>Bacteria</taxon>
        <taxon>Pseudomonadati</taxon>
        <taxon>Planctomycetota</taxon>
        <taxon>Planctomycetia</taxon>
        <taxon>Planctomycetales</taxon>
        <taxon>Planctomycetaceae</taxon>
        <taxon>Gimesia</taxon>
    </lineage>
</organism>